<dbReference type="EMBL" id="JARRAF010000042">
    <property type="protein sequence ID" value="MDK2126581.1"/>
    <property type="molecule type" value="Genomic_DNA"/>
</dbReference>
<accession>A0ABT7E2N7</accession>
<comment type="caution">
    <text evidence="1">The sequence shown here is derived from an EMBL/GenBank/DDBJ whole genome shotgun (WGS) entry which is preliminary data.</text>
</comment>
<evidence type="ECO:0000313" key="2">
    <source>
        <dbReference type="Proteomes" id="UP001172778"/>
    </source>
</evidence>
<organism evidence="1 2">
    <name type="scientific">Parachitinimonas caeni</name>
    <dbReference type="NCBI Taxonomy" id="3031301"/>
    <lineage>
        <taxon>Bacteria</taxon>
        <taxon>Pseudomonadati</taxon>
        <taxon>Pseudomonadota</taxon>
        <taxon>Betaproteobacteria</taxon>
        <taxon>Neisseriales</taxon>
        <taxon>Chitinibacteraceae</taxon>
        <taxon>Parachitinimonas</taxon>
    </lineage>
</organism>
<sequence>MGASSNKRKKFLQNNPLCAFCGGKTPATTIEHCPPRGLFQDRQWPEGFEFPACANCNRNTSDDDLLVIILAKMAPKGNTEYATEELRGQLRRAEQQFPGILDQMMPSATTARKYNESLGLVPAIGRTHQKTGILQIPDEFHEAIYSFARKLAKGIYYNNSRSIFPSNGGLAVYWFSNVDILQRQSHPFEFLQHIPGTAPDIVRSGKYLHDQFEYKISTASDFSVFIIQALFGNSFGLIVLGNKSPGQLEAMLEKLSNQTNHAGAFKIIQSHID</sequence>
<name>A0ABT7E2N7_9NEIS</name>
<keyword evidence="2" id="KW-1185">Reference proteome</keyword>
<evidence type="ECO:0000313" key="1">
    <source>
        <dbReference type="EMBL" id="MDK2126581.1"/>
    </source>
</evidence>
<gene>
    <name evidence="1" type="ORF">PZA18_21285</name>
</gene>
<evidence type="ECO:0008006" key="3">
    <source>
        <dbReference type="Google" id="ProtNLM"/>
    </source>
</evidence>
<proteinExistence type="predicted"/>
<dbReference type="Proteomes" id="UP001172778">
    <property type="component" value="Unassembled WGS sequence"/>
</dbReference>
<reference evidence="1" key="1">
    <citation type="submission" date="2023-03" db="EMBL/GenBank/DDBJ databases">
        <title>Chitinimonas shenzhenensis gen. nov., sp. nov., a novel member of family Burkholderiaceae isolated from activated sludge collected in Shen Zhen, China.</title>
        <authorList>
            <person name="Wang X."/>
        </authorList>
    </citation>
    <scope>NUCLEOTIDE SEQUENCE</scope>
    <source>
        <strain evidence="1">DQS-5</strain>
    </source>
</reference>
<protein>
    <recommendedName>
        <fullName evidence="3">HNH endonuclease</fullName>
    </recommendedName>
</protein>
<dbReference type="RefSeq" id="WP_284102900.1">
    <property type="nucleotide sequence ID" value="NZ_JARRAF010000042.1"/>
</dbReference>